<feature type="active site" evidence="11">
    <location>
        <position position="161"/>
    </location>
</feature>
<evidence type="ECO:0000256" key="9">
    <source>
        <dbReference type="ARBA" id="ARBA00023049"/>
    </source>
</evidence>
<keyword evidence="3 11" id="KW-0645">Protease</keyword>
<evidence type="ECO:0000256" key="10">
    <source>
        <dbReference type="ARBA" id="ARBA00023136"/>
    </source>
</evidence>
<protein>
    <recommendedName>
        <fullName evidence="11">Protease HtpX homolog</fullName>
        <ecNumber evidence="11">3.4.24.-</ecNumber>
    </recommendedName>
</protein>
<dbReference type="InterPro" id="IPR001915">
    <property type="entry name" value="Peptidase_M48"/>
</dbReference>
<feature type="binding site" evidence="11">
    <location>
        <position position="160"/>
    </location>
    <ligand>
        <name>Zn(2+)</name>
        <dbReference type="ChEBI" id="CHEBI:29105"/>
        <note>catalytic</note>
    </ligand>
</feature>
<feature type="transmembrane region" description="Helical" evidence="11">
    <location>
        <begin position="18"/>
        <end position="39"/>
    </location>
</feature>
<proteinExistence type="inferred from homology"/>
<evidence type="ECO:0000256" key="2">
    <source>
        <dbReference type="ARBA" id="ARBA00022475"/>
    </source>
</evidence>
<keyword evidence="4 11" id="KW-0812">Transmembrane</keyword>
<dbReference type="PANTHER" id="PTHR43221">
    <property type="entry name" value="PROTEASE HTPX"/>
    <property type="match status" value="1"/>
</dbReference>
<evidence type="ECO:0000256" key="1">
    <source>
        <dbReference type="ARBA" id="ARBA00009779"/>
    </source>
</evidence>
<keyword evidence="2 11" id="KW-1003">Cell membrane</keyword>
<keyword evidence="9 11" id="KW-0482">Metalloprotease</keyword>
<dbReference type="HAMAP" id="MF_00188">
    <property type="entry name" value="Pept_M48_protease_HtpX"/>
    <property type="match status" value="1"/>
</dbReference>
<evidence type="ECO:0000313" key="13">
    <source>
        <dbReference type="EMBL" id="GAA0875554.1"/>
    </source>
</evidence>
<evidence type="ECO:0000256" key="3">
    <source>
        <dbReference type="ARBA" id="ARBA00022670"/>
    </source>
</evidence>
<dbReference type="PANTHER" id="PTHR43221:SF2">
    <property type="entry name" value="PROTEASE HTPX HOMOLOG"/>
    <property type="match status" value="1"/>
</dbReference>
<comment type="subcellular location">
    <subcellularLocation>
        <location evidence="11">Cell membrane</location>
        <topology evidence="11">Multi-pass membrane protein</topology>
    </subcellularLocation>
</comment>
<dbReference type="Gene3D" id="3.30.2010.10">
    <property type="entry name" value="Metalloproteases ('zincins'), catalytic domain"/>
    <property type="match status" value="1"/>
</dbReference>
<keyword evidence="8 11" id="KW-1133">Transmembrane helix</keyword>
<accession>A0ABN1MRJ1</accession>
<keyword evidence="10 11" id="KW-0472">Membrane</keyword>
<evidence type="ECO:0000256" key="11">
    <source>
        <dbReference type="HAMAP-Rule" id="MF_00188"/>
    </source>
</evidence>
<feature type="binding site" evidence="11">
    <location>
        <position position="164"/>
    </location>
    <ligand>
        <name>Zn(2+)</name>
        <dbReference type="ChEBI" id="CHEBI:29105"/>
        <note>catalytic</note>
    </ligand>
</feature>
<dbReference type="RefSeq" id="WP_343787162.1">
    <property type="nucleotide sequence ID" value="NZ_BAAAFH010000011.1"/>
</dbReference>
<evidence type="ECO:0000256" key="8">
    <source>
        <dbReference type="ARBA" id="ARBA00022989"/>
    </source>
</evidence>
<feature type="domain" description="Peptidase M48" evidence="12">
    <location>
        <begin position="95"/>
        <end position="317"/>
    </location>
</feature>
<feature type="binding site" evidence="11">
    <location>
        <position position="241"/>
    </location>
    <ligand>
        <name>Zn(2+)</name>
        <dbReference type="ChEBI" id="CHEBI:29105"/>
        <note>catalytic</note>
    </ligand>
</feature>
<evidence type="ECO:0000313" key="14">
    <source>
        <dbReference type="Proteomes" id="UP001501126"/>
    </source>
</evidence>
<dbReference type="InterPro" id="IPR050083">
    <property type="entry name" value="HtpX_protease"/>
</dbReference>
<keyword evidence="6 11" id="KW-0378">Hydrolase</keyword>
<dbReference type="EMBL" id="BAAAFH010000011">
    <property type="protein sequence ID" value="GAA0875554.1"/>
    <property type="molecule type" value="Genomic_DNA"/>
</dbReference>
<organism evidence="13 14">
    <name type="scientific">Wandonia haliotis</name>
    <dbReference type="NCBI Taxonomy" id="574963"/>
    <lineage>
        <taxon>Bacteria</taxon>
        <taxon>Pseudomonadati</taxon>
        <taxon>Bacteroidota</taxon>
        <taxon>Flavobacteriia</taxon>
        <taxon>Flavobacteriales</taxon>
        <taxon>Crocinitomicaceae</taxon>
        <taxon>Wandonia</taxon>
    </lineage>
</organism>
<comment type="cofactor">
    <cofactor evidence="11">
        <name>Zn(2+)</name>
        <dbReference type="ChEBI" id="CHEBI:29105"/>
    </cofactor>
    <text evidence="11">Binds 1 zinc ion per subunit.</text>
</comment>
<evidence type="ECO:0000256" key="4">
    <source>
        <dbReference type="ARBA" id="ARBA00022692"/>
    </source>
</evidence>
<evidence type="ECO:0000256" key="7">
    <source>
        <dbReference type="ARBA" id="ARBA00022833"/>
    </source>
</evidence>
<dbReference type="EC" id="3.4.24.-" evidence="11"/>
<comment type="caution">
    <text evidence="13">The sequence shown here is derived from an EMBL/GenBank/DDBJ whole genome shotgun (WGS) entry which is preliminary data.</text>
</comment>
<name>A0ABN1MRJ1_9FLAO</name>
<evidence type="ECO:0000256" key="6">
    <source>
        <dbReference type="ARBA" id="ARBA00022801"/>
    </source>
</evidence>
<evidence type="ECO:0000256" key="5">
    <source>
        <dbReference type="ARBA" id="ARBA00022723"/>
    </source>
</evidence>
<dbReference type="Proteomes" id="UP001501126">
    <property type="component" value="Unassembled WGS sequence"/>
</dbReference>
<dbReference type="Pfam" id="PF01435">
    <property type="entry name" value="Peptidase_M48"/>
    <property type="match status" value="1"/>
</dbReference>
<sequence>MKYTGLQSQITANNRKSVLLLVAFPLLIFAAVYAILFFISFDEEGNPNPQAALDLFVDTIPFVLAGVLIWFLIAYFGHSKMIDLATGAHTLERKENMRVYNLTENLCMSVGMKMPRLHIIESNALNAFASGLSEKNYTVTLTRGIIEALNDEELEGVIAHELMHIRNRDVRLLVVSIIFVGIFSLVVQMAFRSVLYGGMSGGSRRKDGKDGGAVLLIILVVSLVAWLLSLLFKFALSRKREYLADAGAAQMTRKPMALASALRKISGNHHVDSVKSEDVQQMFIENAPEDTSAGFFGGLGGLFSTHPPIKKRIQLLEQF</sequence>
<comment type="similarity">
    <text evidence="1 11">Belongs to the peptidase M48B family.</text>
</comment>
<feature type="transmembrane region" description="Helical" evidence="11">
    <location>
        <begin position="172"/>
        <end position="191"/>
    </location>
</feature>
<keyword evidence="5 11" id="KW-0479">Metal-binding</keyword>
<reference evidence="13 14" key="1">
    <citation type="journal article" date="2019" name="Int. J. Syst. Evol. Microbiol.">
        <title>The Global Catalogue of Microorganisms (GCM) 10K type strain sequencing project: providing services to taxonomists for standard genome sequencing and annotation.</title>
        <authorList>
            <consortium name="The Broad Institute Genomics Platform"/>
            <consortium name="The Broad Institute Genome Sequencing Center for Infectious Disease"/>
            <person name="Wu L."/>
            <person name="Ma J."/>
        </authorList>
    </citation>
    <scope>NUCLEOTIDE SEQUENCE [LARGE SCALE GENOMIC DNA]</scope>
    <source>
        <strain evidence="13 14">JCM 16083</strain>
    </source>
</reference>
<dbReference type="InterPro" id="IPR022919">
    <property type="entry name" value="Pept_M48_protease_HtpX"/>
</dbReference>
<gene>
    <name evidence="11" type="primary">htpX</name>
    <name evidence="13" type="ORF">GCM10009118_19630</name>
</gene>
<feature type="transmembrane region" description="Helical" evidence="11">
    <location>
        <begin position="59"/>
        <end position="77"/>
    </location>
</feature>
<dbReference type="CDD" id="cd07340">
    <property type="entry name" value="M48B_Htpx_like"/>
    <property type="match status" value="1"/>
</dbReference>
<feature type="transmembrane region" description="Helical" evidence="11">
    <location>
        <begin position="211"/>
        <end position="232"/>
    </location>
</feature>
<keyword evidence="7 11" id="KW-0862">Zinc</keyword>
<evidence type="ECO:0000259" key="12">
    <source>
        <dbReference type="Pfam" id="PF01435"/>
    </source>
</evidence>
<keyword evidence="14" id="KW-1185">Reference proteome</keyword>